<organism evidence="3">
    <name type="scientific">freshwater metagenome</name>
    <dbReference type="NCBI Taxonomy" id="449393"/>
    <lineage>
        <taxon>unclassified sequences</taxon>
        <taxon>metagenomes</taxon>
        <taxon>ecological metagenomes</taxon>
    </lineage>
</organism>
<keyword evidence="1" id="KW-0456">Lyase</keyword>
<dbReference type="InterPro" id="IPR032466">
    <property type="entry name" value="Metal_Hydrolase"/>
</dbReference>
<evidence type="ECO:0000256" key="1">
    <source>
        <dbReference type="ARBA" id="ARBA00023239"/>
    </source>
</evidence>
<proteinExistence type="predicted"/>
<dbReference type="GO" id="GO:0019748">
    <property type="term" value="P:secondary metabolic process"/>
    <property type="evidence" value="ECO:0007669"/>
    <property type="project" value="TreeGrafter"/>
</dbReference>
<gene>
    <name evidence="3" type="ORF">UFOPK1835_00469</name>
</gene>
<dbReference type="Gene3D" id="3.20.20.140">
    <property type="entry name" value="Metal-dependent hydrolases"/>
    <property type="match status" value="1"/>
</dbReference>
<dbReference type="PANTHER" id="PTHR21240:SF28">
    <property type="entry name" value="ISO-OROTATE DECARBOXYLASE (EUROFUNG)"/>
    <property type="match status" value="1"/>
</dbReference>
<evidence type="ECO:0000259" key="2">
    <source>
        <dbReference type="Pfam" id="PF04909"/>
    </source>
</evidence>
<dbReference type="GO" id="GO:0005737">
    <property type="term" value="C:cytoplasm"/>
    <property type="evidence" value="ECO:0007669"/>
    <property type="project" value="TreeGrafter"/>
</dbReference>
<dbReference type="EMBL" id="CAEZUP010000012">
    <property type="protein sequence ID" value="CAB4601853.1"/>
    <property type="molecule type" value="Genomic_DNA"/>
</dbReference>
<dbReference type="GO" id="GO:0016787">
    <property type="term" value="F:hydrolase activity"/>
    <property type="evidence" value="ECO:0007669"/>
    <property type="project" value="InterPro"/>
</dbReference>
<accession>A0A6J6GPS9</accession>
<dbReference type="SUPFAM" id="SSF51556">
    <property type="entry name" value="Metallo-dependent hydrolases"/>
    <property type="match status" value="1"/>
</dbReference>
<name>A0A6J6GPS9_9ZZZZ</name>
<sequence>MIDFSGAIVTLGMEDSMLLPDPEPAEMRYTIISVDDHLVEPPDMFEGRLPAAFQQRAPKVVVNDRGHEVWEFEGQQFTQVGMNAVAGRRQTMRNLEPTRFEDMRRGCWDIDARIHDMDLNGVWASMNFPSMITGFCGRVFAQIDDKDLGLATTRAWNDWLHDSWWQPYPERIIPMGITFLADPEIAAQEIRRNAERGFVAVTLPERPQRIGLPSLFTGYWDPIVQACADTDTVIALHVGSSGGYELAEGAPALQLGATMFGQLSLAACAEWLWSGYPLKHPNLKIAMSEGGIGWVAMLLDRLDNVVDRSGYGMGWDTRPADVLKRNFWFCTIDDPSTISTRHRIGVENIMFETDYPHGDGTWPETQNLVEKTYGDLPVDELRAILSGNAARVFRHPLPSVVLPAL</sequence>
<dbReference type="InterPro" id="IPR032465">
    <property type="entry name" value="ACMSD"/>
</dbReference>
<dbReference type="Pfam" id="PF04909">
    <property type="entry name" value="Amidohydro_2"/>
    <property type="match status" value="1"/>
</dbReference>
<feature type="domain" description="Amidohydrolase-related" evidence="2">
    <location>
        <begin position="97"/>
        <end position="394"/>
    </location>
</feature>
<dbReference type="PANTHER" id="PTHR21240">
    <property type="entry name" value="2-AMINO-3-CARBOXYLMUCONATE-6-SEMIALDEHYDE DECARBOXYLASE"/>
    <property type="match status" value="1"/>
</dbReference>
<protein>
    <submittedName>
        <fullName evidence="3">Unannotated protein</fullName>
    </submittedName>
</protein>
<dbReference type="InterPro" id="IPR006680">
    <property type="entry name" value="Amidohydro-rel"/>
</dbReference>
<reference evidence="3" key="1">
    <citation type="submission" date="2020-05" db="EMBL/GenBank/DDBJ databases">
        <authorList>
            <person name="Chiriac C."/>
            <person name="Salcher M."/>
            <person name="Ghai R."/>
            <person name="Kavagutti S V."/>
        </authorList>
    </citation>
    <scope>NUCLEOTIDE SEQUENCE</scope>
</reference>
<evidence type="ECO:0000313" key="3">
    <source>
        <dbReference type="EMBL" id="CAB4601853.1"/>
    </source>
</evidence>
<dbReference type="GO" id="GO:0016831">
    <property type="term" value="F:carboxy-lyase activity"/>
    <property type="evidence" value="ECO:0007669"/>
    <property type="project" value="InterPro"/>
</dbReference>
<dbReference type="AlphaFoldDB" id="A0A6J6GPS9"/>